<gene>
    <name evidence="1" type="ORF">KZ820_02280</name>
</gene>
<keyword evidence="2" id="KW-1185">Reference proteome</keyword>
<reference evidence="1 2" key="1">
    <citation type="submission" date="2021-07" db="EMBL/GenBank/DDBJ databases">
        <title>Sphingomonas sp.</title>
        <authorList>
            <person name="Feng G."/>
            <person name="Li J."/>
            <person name="Pan M."/>
        </authorList>
    </citation>
    <scope>NUCLEOTIDE SEQUENCE [LARGE SCALE GENOMIC DNA]</scope>
    <source>
        <strain evidence="1 2">RRHST34</strain>
    </source>
</reference>
<comment type="caution">
    <text evidence="1">The sequence shown here is derived from an EMBL/GenBank/DDBJ whole genome shotgun (WGS) entry which is preliminary data.</text>
</comment>
<dbReference type="EMBL" id="JAHXZN010000001">
    <property type="protein sequence ID" value="MBW6529551.1"/>
    <property type="molecule type" value="Genomic_DNA"/>
</dbReference>
<evidence type="ECO:0000313" key="2">
    <source>
        <dbReference type="Proteomes" id="UP000759103"/>
    </source>
</evidence>
<accession>A0ABS7BIV3</accession>
<evidence type="ECO:0000313" key="1">
    <source>
        <dbReference type="EMBL" id="MBW6529551.1"/>
    </source>
</evidence>
<dbReference type="Proteomes" id="UP000759103">
    <property type="component" value="Unassembled WGS sequence"/>
</dbReference>
<protein>
    <submittedName>
        <fullName evidence="1">Uncharacterized protein</fullName>
    </submittedName>
</protein>
<organism evidence="1 2">
    <name type="scientific">Sphingomonas citri</name>
    <dbReference type="NCBI Taxonomy" id="2862499"/>
    <lineage>
        <taxon>Bacteria</taxon>
        <taxon>Pseudomonadati</taxon>
        <taxon>Pseudomonadota</taxon>
        <taxon>Alphaproteobacteria</taxon>
        <taxon>Sphingomonadales</taxon>
        <taxon>Sphingomonadaceae</taxon>
        <taxon>Sphingomonas</taxon>
    </lineage>
</organism>
<name>A0ABS7BIV3_9SPHN</name>
<dbReference type="RefSeq" id="WP_219747080.1">
    <property type="nucleotide sequence ID" value="NZ_JAHXZN010000001.1"/>
</dbReference>
<proteinExistence type="predicted"/>
<sequence length="86" mass="9460">MARATDDLEMSHLLARRGAEMAAVFMIGDGILGLLQPRRHVKLWQERALGAEALVAPFVDRPGRRRAYAVLQIAAGIALAARQRAR</sequence>